<evidence type="ECO:0000313" key="1">
    <source>
        <dbReference type="EMBL" id="SNR58688.1"/>
    </source>
</evidence>
<reference evidence="2" key="1">
    <citation type="submission" date="2017-06" db="EMBL/GenBank/DDBJ databases">
        <authorList>
            <person name="Varghese N."/>
            <person name="Submissions S."/>
        </authorList>
    </citation>
    <scope>NUCLEOTIDE SEQUENCE [LARGE SCALE GENOMIC DNA]</scope>
    <source>
        <strain evidence="2">DSM 28041</strain>
    </source>
</reference>
<evidence type="ECO:0000313" key="2">
    <source>
        <dbReference type="Proteomes" id="UP000198310"/>
    </source>
</evidence>
<organism evidence="1 2">
    <name type="scientific">Hymenobacter mucosus</name>
    <dbReference type="NCBI Taxonomy" id="1411120"/>
    <lineage>
        <taxon>Bacteria</taxon>
        <taxon>Pseudomonadati</taxon>
        <taxon>Bacteroidota</taxon>
        <taxon>Cytophagia</taxon>
        <taxon>Cytophagales</taxon>
        <taxon>Hymenobacteraceae</taxon>
        <taxon>Hymenobacter</taxon>
    </lineage>
</organism>
<protein>
    <submittedName>
        <fullName evidence="1">Uncharacterized protein</fullName>
    </submittedName>
</protein>
<accession>A0A238XJC4</accession>
<dbReference type="EMBL" id="FZNS01000004">
    <property type="protein sequence ID" value="SNR58688.1"/>
    <property type="molecule type" value="Genomic_DNA"/>
</dbReference>
<dbReference type="Proteomes" id="UP000198310">
    <property type="component" value="Unassembled WGS sequence"/>
</dbReference>
<proteinExistence type="predicted"/>
<name>A0A238XJC4_9BACT</name>
<keyword evidence="2" id="KW-1185">Reference proteome</keyword>
<gene>
    <name evidence="1" type="ORF">SAMN06269173_104138</name>
</gene>
<sequence>MLPSLIFSENEAYFNKRSMTLFLAARPNT</sequence>
<dbReference type="AlphaFoldDB" id="A0A238XJC4"/>